<dbReference type="GO" id="GO:0046872">
    <property type="term" value="F:metal ion binding"/>
    <property type="evidence" value="ECO:0007669"/>
    <property type="project" value="UniProtKB-KW"/>
</dbReference>
<comment type="subunit">
    <text evidence="4">Homodimer.</text>
</comment>
<dbReference type="NCBIfam" id="NF004076">
    <property type="entry name" value="PRK05581.1-4"/>
    <property type="match status" value="1"/>
</dbReference>
<dbReference type="InterPro" id="IPR011060">
    <property type="entry name" value="RibuloseP-bd_barrel"/>
</dbReference>
<evidence type="ECO:0000256" key="10">
    <source>
        <dbReference type="ARBA" id="ARBA00023277"/>
    </source>
</evidence>
<comment type="cofactor">
    <cofactor evidence="2">
        <name>Zn(2+)</name>
        <dbReference type="ChEBI" id="CHEBI:29105"/>
    </cofactor>
</comment>
<dbReference type="EMBL" id="DWYS01000001">
    <property type="protein sequence ID" value="HJB06275.1"/>
    <property type="molecule type" value="Genomic_DNA"/>
</dbReference>
<comment type="caution">
    <text evidence="11">The sequence shown here is derived from an EMBL/GenBank/DDBJ whole genome shotgun (WGS) entry which is preliminary data.</text>
</comment>
<keyword evidence="9" id="KW-0413">Isomerase</keyword>
<dbReference type="SUPFAM" id="SSF51366">
    <property type="entry name" value="Ribulose-phoshate binding barrel"/>
    <property type="match status" value="1"/>
</dbReference>
<dbReference type="InterPro" id="IPR000056">
    <property type="entry name" value="Ribul_P_3_epim-like"/>
</dbReference>
<keyword evidence="10" id="KW-0119">Carbohydrate metabolism</keyword>
<evidence type="ECO:0000256" key="1">
    <source>
        <dbReference type="ARBA" id="ARBA00001936"/>
    </source>
</evidence>
<dbReference type="CDD" id="cd00429">
    <property type="entry name" value="RPE"/>
    <property type="match status" value="1"/>
</dbReference>
<organism evidence="11 12">
    <name type="scientific">Candidatus Enterocloster faecavium</name>
    <dbReference type="NCBI Taxonomy" id="2838560"/>
    <lineage>
        <taxon>Bacteria</taxon>
        <taxon>Bacillati</taxon>
        <taxon>Bacillota</taxon>
        <taxon>Clostridia</taxon>
        <taxon>Lachnospirales</taxon>
        <taxon>Lachnospiraceae</taxon>
        <taxon>Enterocloster</taxon>
    </lineage>
</organism>
<dbReference type="Gene3D" id="3.20.20.70">
    <property type="entry name" value="Aldolase class I"/>
    <property type="match status" value="1"/>
</dbReference>
<dbReference type="GO" id="GO:0006163">
    <property type="term" value="P:purine nucleotide metabolic process"/>
    <property type="evidence" value="ECO:0007669"/>
    <property type="project" value="UniProtKB-ARBA"/>
</dbReference>
<dbReference type="PANTHER" id="PTHR11749">
    <property type="entry name" value="RIBULOSE-5-PHOSPHATE-3-EPIMERASE"/>
    <property type="match status" value="1"/>
</dbReference>
<comment type="cofactor">
    <cofactor evidence="1">
        <name>Mn(2+)</name>
        <dbReference type="ChEBI" id="CHEBI:29035"/>
    </cofactor>
</comment>
<reference evidence="11" key="2">
    <citation type="submission" date="2021-04" db="EMBL/GenBank/DDBJ databases">
        <authorList>
            <person name="Gilroy R."/>
        </authorList>
    </citation>
    <scope>NUCLEOTIDE SEQUENCE</scope>
    <source>
        <strain evidence="11">CHK188-4685</strain>
    </source>
</reference>
<dbReference type="GO" id="GO:0016857">
    <property type="term" value="F:racemase and epimerase activity, acting on carbohydrates and derivatives"/>
    <property type="evidence" value="ECO:0007669"/>
    <property type="project" value="InterPro"/>
</dbReference>
<protein>
    <submittedName>
        <fullName evidence="11">Ribulose-phosphate 3-epimerase</fullName>
    </submittedName>
</protein>
<dbReference type="Pfam" id="PF00834">
    <property type="entry name" value="Ribul_P_3_epim"/>
    <property type="match status" value="1"/>
</dbReference>
<dbReference type="Proteomes" id="UP000886804">
    <property type="component" value="Unassembled WGS sequence"/>
</dbReference>
<dbReference type="GO" id="GO:0005975">
    <property type="term" value="P:carbohydrate metabolic process"/>
    <property type="evidence" value="ECO:0007669"/>
    <property type="project" value="InterPro"/>
</dbReference>
<evidence type="ECO:0000256" key="9">
    <source>
        <dbReference type="ARBA" id="ARBA00023235"/>
    </source>
</evidence>
<dbReference type="AlphaFoldDB" id="A0A9D2RIS1"/>
<evidence type="ECO:0000313" key="11">
    <source>
        <dbReference type="EMBL" id="HJB06275.1"/>
    </source>
</evidence>
<evidence type="ECO:0000256" key="4">
    <source>
        <dbReference type="ARBA" id="ARBA00011738"/>
    </source>
</evidence>
<keyword evidence="6" id="KW-0862">Zinc</keyword>
<dbReference type="GO" id="GO:1901135">
    <property type="term" value="P:carbohydrate derivative metabolic process"/>
    <property type="evidence" value="ECO:0007669"/>
    <property type="project" value="UniProtKB-ARBA"/>
</dbReference>
<evidence type="ECO:0000256" key="8">
    <source>
        <dbReference type="ARBA" id="ARBA00023211"/>
    </source>
</evidence>
<evidence type="ECO:0000256" key="7">
    <source>
        <dbReference type="ARBA" id="ARBA00023004"/>
    </source>
</evidence>
<keyword evidence="8" id="KW-0464">Manganese</keyword>
<accession>A0A9D2RIS1</accession>
<dbReference type="InterPro" id="IPR013785">
    <property type="entry name" value="Aldolase_TIM"/>
</dbReference>
<evidence type="ECO:0000313" key="12">
    <source>
        <dbReference type="Proteomes" id="UP000886804"/>
    </source>
</evidence>
<reference evidence="11" key="1">
    <citation type="journal article" date="2021" name="PeerJ">
        <title>Extensive microbial diversity within the chicken gut microbiome revealed by metagenomics and culture.</title>
        <authorList>
            <person name="Gilroy R."/>
            <person name="Ravi A."/>
            <person name="Getino M."/>
            <person name="Pursley I."/>
            <person name="Horton D.L."/>
            <person name="Alikhan N.F."/>
            <person name="Baker D."/>
            <person name="Gharbi K."/>
            <person name="Hall N."/>
            <person name="Watson M."/>
            <person name="Adriaenssens E.M."/>
            <person name="Foster-Nyarko E."/>
            <person name="Jarju S."/>
            <person name="Secka A."/>
            <person name="Antonio M."/>
            <person name="Oren A."/>
            <person name="Chaudhuri R.R."/>
            <person name="La Ragione R."/>
            <person name="Hildebrand F."/>
            <person name="Pallen M.J."/>
        </authorList>
    </citation>
    <scope>NUCLEOTIDE SEQUENCE</scope>
    <source>
        <strain evidence="11">CHK188-4685</strain>
    </source>
</reference>
<evidence type="ECO:0000256" key="2">
    <source>
        <dbReference type="ARBA" id="ARBA00001947"/>
    </source>
</evidence>
<evidence type="ECO:0000256" key="6">
    <source>
        <dbReference type="ARBA" id="ARBA00022833"/>
    </source>
</evidence>
<evidence type="ECO:0000256" key="3">
    <source>
        <dbReference type="ARBA" id="ARBA00001954"/>
    </source>
</evidence>
<keyword evidence="7" id="KW-0408">Iron</keyword>
<proteinExistence type="predicted"/>
<dbReference type="GO" id="GO:0046496">
    <property type="term" value="P:nicotinamide nucleotide metabolic process"/>
    <property type="evidence" value="ECO:0007669"/>
    <property type="project" value="UniProtKB-ARBA"/>
</dbReference>
<evidence type="ECO:0000256" key="5">
    <source>
        <dbReference type="ARBA" id="ARBA00022723"/>
    </source>
</evidence>
<gene>
    <name evidence="11" type="ORF">H9716_00190</name>
</gene>
<dbReference type="GO" id="GO:0006091">
    <property type="term" value="P:generation of precursor metabolites and energy"/>
    <property type="evidence" value="ECO:0007669"/>
    <property type="project" value="UniProtKB-ARBA"/>
</dbReference>
<keyword evidence="5" id="KW-0479">Metal-binding</keyword>
<dbReference type="FunFam" id="3.20.20.70:FF:000191">
    <property type="entry name" value="ribulose-phosphate 3-epimerase isoform X2"/>
    <property type="match status" value="1"/>
</dbReference>
<sequence>MINTASIANIPFMELREGLDKLVKGGTKFFHIDLMDGHYVPNLCFPIGIIRELKDAYPQIYMDVHVMVTEPINYIERLKMAGADYVCFHTDSTSFVRRTINEIHRAEMKAGIAINPSQLIEHIRPYAKYVDMVMVMAVEPGFSGQPFLEGTMERIEELTELRQECGNPFLISVDGGVDREKCIGCQKLGVDMIVGTRHNIFYQPEGILEACRRFETEFGEGKVIR</sequence>
<name>A0A9D2RIS1_9FIRM</name>
<comment type="cofactor">
    <cofactor evidence="3">
        <name>Fe(2+)</name>
        <dbReference type="ChEBI" id="CHEBI:29033"/>
    </cofactor>
</comment>